<dbReference type="InterPro" id="IPR058248">
    <property type="entry name" value="Lxx211020-like"/>
</dbReference>
<dbReference type="SUPFAM" id="SSF110087">
    <property type="entry name" value="DR1885-like metal-binding protein"/>
    <property type="match status" value="1"/>
</dbReference>
<dbReference type="AlphaFoldDB" id="A0A9X2I2I6"/>
<protein>
    <submittedName>
        <fullName evidence="1">Copper chaperone PCu(A)C</fullName>
    </submittedName>
</protein>
<name>A0A9X2I2I6_9GAMM</name>
<dbReference type="Pfam" id="PF04314">
    <property type="entry name" value="PCuAC"/>
    <property type="match status" value="1"/>
</dbReference>
<dbReference type="Proteomes" id="UP001139319">
    <property type="component" value="Unassembled WGS sequence"/>
</dbReference>
<comment type="caution">
    <text evidence="1">The sequence shown here is derived from an EMBL/GenBank/DDBJ whole genome shotgun (WGS) entry which is preliminary data.</text>
</comment>
<dbReference type="PANTHER" id="PTHR36302:SF1">
    <property type="entry name" value="COPPER CHAPERONE PCU(A)C"/>
    <property type="match status" value="1"/>
</dbReference>
<evidence type="ECO:0000313" key="1">
    <source>
        <dbReference type="EMBL" id="MCP8897752.1"/>
    </source>
</evidence>
<dbReference type="InterPro" id="IPR007410">
    <property type="entry name" value="LpqE-like"/>
</dbReference>
<dbReference type="RefSeq" id="WP_253966052.1">
    <property type="nucleotide sequence ID" value="NZ_JAMFTH010000001.1"/>
</dbReference>
<dbReference type="PANTHER" id="PTHR36302">
    <property type="entry name" value="BLR7088 PROTEIN"/>
    <property type="match status" value="1"/>
</dbReference>
<organism evidence="1 2">
    <name type="scientific">Gilvimarinus xylanilyticus</name>
    <dbReference type="NCBI Taxonomy" id="2944139"/>
    <lineage>
        <taxon>Bacteria</taxon>
        <taxon>Pseudomonadati</taxon>
        <taxon>Pseudomonadota</taxon>
        <taxon>Gammaproteobacteria</taxon>
        <taxon>Cellvibrionales</taxon>
        <taxon>Cellvibrionaceae</taxon>
        <taxon>Gilvimarinus</taxon>
    </lineage>
</organism>
<dbReference type="EMBL" id="JAMFTH010000001">
    <property type="protein sequence ID" value="MCP8897752.1"/>
    <property type="molecule type" value="Genomic_DNA"/>
</dbReference>
<keyword evidence="2" id="KW-1185">Reference proteome</keyword>
<dbReference type="InterPro" id="IPR036182">
    <property type="entry name" value="PCuAC_sf"/>
</dbReference>
<proteinExistence type="predicted"/>
<gene>
    <name evidence="1" type="ORF">M6D89_00410</name>
</gene>
<dbReference type="Gene3D" id="2.60.40.1890">
    <property type="entry name" value="PCu(A)C copper chaperone"/>
    <property type="match status" value="1"/>
</dbReference>
<accession>A0A9X2I2I6</accession>
<sequence>MTVSDAYVRLPVPGQTMTAAFFRLQSTSDEPLVLNRVSCGCAQRTELHASTNANGIMKMRKQSSFTLAPGARADFAPGDWHVMLFDVDTSLRSSDTAELILHFADGETVPVTASIKSVFDEPDHKHHHH</sequence>
<evidence type="ECO:0000313" key="2">
    <source>
        <dbReference type="Proteomes" id="UP001139319"/>
    </source>
</evidence>
<reference evidence="1" key="1">
    <citation type="submission" date="2022-05" db="EMBL/GenBank/DDBJ databases">
        <authorList>
            <person name="Sun H.-N."/>
        </authorList>
    </citation>
    <scope>NUCLEOTIDE SEQUENCE</scope>
    <source>
        <strain evidence="1">HB14</strain>
    </source>
</reference>
<reference evidence="1" key="2">
    <citation type="submission" date="2023-01" db="EMBL/GenBank/DDBJ databases">
        <title>Gilvimarinus xylanilyticus HB14 isolated from Caulerpa lentillifera aquaculture base in Hainan, China.</title>
        <authorList>
            <person name="Zhang Y.-J."/>
        </authorList>
    </citation>
    <scope>NUCLEOTIDE SEQUENCE</scope>
    <source>
        <strain evidence="1">HB14</strain>
    </source>
</reference>